<proteinExistence type="predicted"/>
<feature type="non-terminal residue" evidence="2">
    <location>
        <position position="88"/>
    </location>
</feature>
<dbReference type="Gene3D" id="3.30.1490.20">
    <property type="entry name" value="ATP-grasp fold, A domain"/>
    <property type="match status" value="1"/>
</dbReference>
<protein>
    <recommendedName>
        <fullName evidence="1">Pyruvate phosphate dikinase AMP/ATP-binding domain-containing protein</fullName>
    </recommendedName>
</protein>
<name>A0A382AXN1_9ZZZZ</name>
<dbReference type="InterPro" id="IPR013815">
    <property type="entry name" value="ATP_grasp_subdomain_1"/>
</dbReference>
<gene>
    <name evidence="2" type="ORF">METZ01_LOCUS158998</name>
</gene>
<reference evidence="2" key="1">
    <citation type="submission" date="2018-05" db="EMBL/GenBank/DDBJ databases">
        <authorList>
            <person name="Lanie J.A."/>
            <person name="Ng W.-L."/>
            <person name="Kazmierczak K.M."/>
            <person name="Andrzejewski T.M."/>
            <person name="Davidsen T.M."/>
            <person name="Wayne K.J."/>
            <person name="Tettelin H."/>
            <person name="Glass J.I."/>
            <person name="Rusch D."/>
            <person name="Podicherti R."/>
            <person name="Tsui H.-C.T."/>
            <person name="Winkler M.E."/>
        </authorList>
    </citation>
    <scope>NUCLEOTIDE SEQUENCE</scope>
</reference>
<organism evidence="2">
    <name type="scientific">marine metagenome</name>
    <dbReference type="NCBI Taxonomy" id="408172"/>
    <lineage>
        <taxon>unclassified sequences</taxon>
        <taxon>metagenomes</taxon>
        <taxon>ecological metagenomes</taxon>
    </lineage>
</organism>
<dbReference type="EMBL" id="UINC01027238">
    <property type="protein sequence ID" value="SVB06144.1"/>
    <property type="molecule type" value="Genomic_DNA"/>
</dbReference>
<dbReference type="Pfam" id="PF01326">
    <property type="entry name" value="PPDK_N"/>
    <property type="match status" value="1"/>
</dbReference>
<dbReference type="AlphaFoldDB" id="A0A382AXN1"/>
<dbReference type="SUPFAM" id="SSF56059">
    <property type="entry name" value="Glutathione synthetase ATP-binding domain-like"/>
    <property type="match status" value="1"/>
</dbReference>
<feature type="domain" description="Pyruvate phosphate dikinase AMP/ATP-binding" evidence="1">
    <location>
        <begin position="23"/>
        <end position="85"/>
    </location>
</feature>
<dbReference type="GO" id="GO:0005524">
    <property type="term" value="F:ATP binding"/>
    <property type="evidence" value="ECO:0007669"/>
    <property type="project" value="InterPro"/>
</dbReference>
<sequence length="88" mass="9613">MRSVDISKFIVEINEDESLDPSVVGSKAAAVAELAKHKIKVPPCFTIKSSIFDDFIRPIADEITNILEKVETDKASSAFEAAESICEI</sequence>
<dbReference type="InterPro" id="IPR002192">
    <property type="entry name" value="PPDK_AMP/ATP-bd"/>
</dbReference>
<accession>A0A382AXN1</accession>
<evidence type="ECO:0000313" key="2">
    <source>
        <dbReference type="EMBL" id="SVB06144.1"/>
    </source>
</evidence>
<dbReference type="GO" id="GO:0016301">
    <property type="term" value="F:kinase activity"/>
    <property type="evidence" value="ECO:0007669"/>
    <property type="project" value="InterPro"/>
</dbReference>
<evidence type="ECO:0000259" key="1">
    <source>
        <dbReference type="Pfam" id="PF01326"/>
    </source>
</evidence>